<organism evidence="3 4">
    <name type="scientific">Leucobacter soli</name>
    <dbReference type="NCBI Taxonomy" id="2812850"/>
    <lineage>
        <taxon>Bacteria</taxon>
        <taxon>Bacillati</taxon>
        <taxon>Actinomycetota</taxon>
        <taxon>Actinomycetes</taxon>
        <taxon>Micrococcales</taxon>
        <taxon>Microbacteriaceae</taxon>
        <taxon>Leucobacter</taxon>
    </lineage>
</organism>
<dbReference type="PIRSF" id="PIRSF016578">
    <property type="entry name" value="HsaA"/>
    <property type="match status" value="1"/>
</dbReference>
<name>A0A916JY13_9MICO</name>
<evidence type="ECO:0000256" key="1">
    <source>
        <dbReference type="ARBA" id="ARBA00023002"/>
    </source>
</evidence>
<dbReference type="PANTHER" id="PTHR43884:SF25">
    <property type="entry name" value="ACYL-COA DEHYDROGENASE YDBM-RELATED"/>
    <property type="match status" value="1"/>
</dbReference>
<evidence type="ECO:0000313" key="3">
    <source>
        <dbReference type="EMBL" id="CAG7605280.1"/>
    </source>
</evidence>
<feature type="domain" description="Acyl-CoA dehydrogenase C-terminal" evidence="2">
    <location>
        <begin position="265"/>
        <end position="392"/>
    </location>
</feature>
<keyword evidence="4" id="KW-1185">Reference proteome</keyword>
<evidence type="ECO:0000313" key="4">
    <source>
        <dbReference type="Proteomes" id="UP000693892"/>
    </source>
</evidence>
<dbReference type="RefSeq" id="WP_236021908.1">
    <property type="nucleotide sequence ID" value="NZ_CAJVAP010000007.1"/>
</dbReference>
<dbReference type="InterPro" id="IPR013107">
    <property type="entry name" value="Acyl-CoA_DH_C"/>
</dbReference>
<proteinExistence type="predicted"/>
<keyword evidence="1" id="KW-0560">Oxidoreductase</keyword>
<sequence>MNENTARTVDELLPDAMLRRFGERAPGYDAENVFFADDFEELRATGYLAAPAPVELGGAGLRLEQLVEAQRRLAAYAPATALGVNMHLVWVQVARFLRDRAPGDDGNGPLDWVLRDAVAGEVFAFGISEAGNDAVLMDARSTAEHLGAGEGYRVDGTKIFTSLSPVWTRLGVHARCDAPGPGAAGPGAAEPHLVFGFVRRDGGALREGSISHPGEWNPLGMRATQSWTTRLDGVRIAEADVAARIAPFDGSDPLVLAIFSSFSILTAAVYAGIADRALELARVAANRPVPAPDGSEDPIGIRLDDPDTAARLTAAVLDHRASLDALAVAARDIDERRPRDDWFLVLAAVRNRTTDEARRAVDVGMRLVGAEGFRAESELARLYRDVLAGMFHPSSSRALARTVRGVLEDQADA</sequence>
<dbReference type="AlphaFoldDB" id="A0A916JY13"/>
<dbReference type="PANTHER" id="PTHR43884">
    <property type="entry name" value="ACYL-COA DEHYDROGENASE"/>
    <property type="match status" value="1"/>
</dbReference>
<protein>
    <recommendedName>
        <fullName evidence="2">Acyl-CoA dehydrogenase C-terminal domain-containing protein</fullName>
    </recommendedName>
</protein>
<accession>A0A916JY13</accession>
<comment type="caution">
    <text evidence="3">The sequence shown here is derived from an EMBL/GenBank/DDBJ whole genome shotgun (WGS) entry which is preliminary data.</text>
</comment>
<dbReference type="EMBL" id="CAJVAP010000007">
    <property type="protein sequence ID" value="CAG7605280.1"/>
    <property type="molecule type" value="Genomic_DNA"/>
</dbReference>
<reference evidence="3" key="1">
    <citation type="submission" date="2021-06" db="EMBL/GenBank/DDBJ databases">
        <authorList>
            <person name="Criscuolo A."/>
        </authorList>
    </citation>
    <scope>NUCLEOTIDE SEQUENCE</scope>
    <source>
        <strain evidence="3">CIP111803</strain>
    </source>
</reference>
<dbReference type="Pfam" id="PF08028">
    <property type="entry name" value="Acyl-CoA_dh_2"/>
    <property type="match status" value="1"/>
</dbReference>
<evidence type="ECO:0000259" key="2">
    <source>
        <dbReference type="Pfam" id="PF08028"/>
    </source>
</evidence>
<dbReference type="Proteomes" id="UP000693892">
    <property type="component" value="Unassembled WGS sequence"/>
</dbReference>
<dbReference type="GO" id="GO:0003995">
    <property type="term" value="F:acyl-CoA dehydrogenase activity"/>
    <property type="evidence" value="ECO:0007669"/>
    <property type="project" value="TreeGrafter"/>
</dbReference>
<gene>
    <name evidence="3" type="ORF">LEUCIP111803_00814</name>
</gene>